<dbReference type="EMBL" id="AP019525">
    <property type="protein sequence ID" value="BBI90844.1"/>
    <property type="molecule type" value="Genomic_DNA"/>
</dbReference>
<organism evidence="1 2">
    <name type="scientific">Tenacibaculum phage PTm5</name>
    <dbReference type="NCBI Taxonomy" id="2547426"/>
    <lineage>
        <taxon>Viruses</taxon>
        <taxon>Duplodnaviria</taxon>
        <taxon>Heunggongvirae</taxon>
        <taxon>Uroviricota</taxon>
        <taxon>Caudoviricetes</taxon>
        <taxon>Shirahamavirus</taxon>
        <taxon>Shirahamavirus PTm1</taxon>
    </lineage>
</organism>
<dbReference type="Proteomes" id="UP000424080">
    <property type="component" value="Segment"/>
</dbReference>
<evidence type="ECO:0000313" key="1">
    <source>
        <dbReference type="EMBL" id="BBI90844.1"/>
    </source>
</evidence>
<evidence type="ECO:0000313" key="2">
    <source>
        <dbReference type="Proteomes" id="UP000424080"/>
    </source>
</evidence>
<proteinExistence type="predicted"/>
<name>A0A5S9EQS7_9CAUD</name>
<protein>
    <submittedName>
        <fullName evidence="1">Uncharacterized protein</fullName>
    </submittedName>
</protein>
<accession>A0A5S9EQS7</accession>
<sequence length="108" mass="12143">MKNLLVLNVVNVAEETNIANMLRLDVSYNNVNLGSVVLFDFSKDFDRLESSLKDLLTLSDNEIQELSYINCENTLSIEQGVLTIDDDNTGDINKVTLKDVTTIFINKN</sequence>
<reference evidence="1 2" key="1">
    <citation type="journal article" date="2019" name="Arch. Virol.">
        <title>A novel jumbo Tenacibaculum maritimum lytic phage with head-fiber-like appendages.</title>
        <authorList>
            <person name="Kawato Y."/>
            <person name="Istiqomah I."/>
            <person name="Gaafar A.Y."/>
            <person name="Hanaoka M."/>
            <person name="Ishimaru K."/>
            <person name="Yasuike M."/>
            <person name="Nishiki I."/>
            <person name="Nakamura Y."/>
            <person name="Fujiwara A."/>
            <person name="Nakai T."/>
        </authorList>
    </citation>
    <scope>NUCLEOTIDE SEQUENCE [LARGE SCALE GENOMIC DNA]</scope>
    <source>
        <strain evidence="1 2">PTm5</strain>
    </source>
</reference>